<reference evidence="2" key="1">
    <citation type="submission" date="2022-02" db="EMBL/GenBank/DDBJ databases">
        <authorList>
            <person name="King R."/>
        </authorList>
    </citation>
    <scope>NUCLEOTIDE SEQUENCE</scope>
</reference>
<evidence type="ECO:0000256" key="1">
    <source>
        <dbReference type="SAM" id="MobiDB-lite"/>
    </source>
</evidence>
<sequence>MDAKPKEDEQQYAIKTTQPTTTTEKKTTTHTPPPTMSTTEEVKPVKPPKDYIVEIPIVNVSFQLVPGRLPPKAIFDTEDSFDKIFDVKPWPNMTYKSTVLPLLQFSLEDEDVGGALRTPVAVEPELPEFQVDFNSDIFTPDYRSLPMFPYHTFVSRPHDVFTSHYRTSQSPLNKEHSESWDAVNAILKNLNRSGHVDGKTKVDDNVEKLLQGLAKIGPNETDLYGDVFAFSMWRSKEEKPLTLLDHESWENMVHAASLMAVALNQSVTAREDVDTQGDNVTISTLRQVLSTTN</sequence>
<feature type="region of interest" description="Disordered" evidence="1">
    <location>
        <begin position="1"/>
        <end position="43"/>
    </location>
</feature>
<organism evidence="2 3">
    <name type="scientific">Spodoptera littoralis</name>
    <name type="common">Egyptian cotton leafworm</name>
    <dbReference type="NCBI Taxonomy" id="7109"/>
    <lineage>
        <taxon>Eukaryota</taxon>
        <taxon>Metazoa</taxon>
        <taxon>Ecdysozoa</taxon>
        <taxon>Arthropoda</taxon>
        <taxon>Hexapoda</taxon>
        <taxon>Insecta</taxon>
        <taxon>Pterygota</taxon>
        <taxon>Neoptera</taxon>
        <taxon>Endopterygota</taxon>
        <taxon>Lepidoptera</taxon>
        <taxon>Glossata</taxon>
        <taxon>Ditrysia</taxon>
        <taxon>Noctuoidea</taxon>
        <taxon>Noctuidae</taxon>
        <taxon>Amphipyrinae</taxon>
        <taxon>Spodoptera</taxon>
    </lineage>
</organism>
<protein>
    <submittedName>
        <fullName evidence="2">Uncharacterized protein</fullName>
    </submittedName>
</protein>
<dbReference type="AlphaFoldDB" id="A0A9P0ICQ5"/>
<evidence type="ECO:0000313" key="2">
    <source>
        <dbReference type="EMBL" id="CAH1643486.1"/>
    </source>
</evidence>
<evidence type="ECO:0000313" key="3">
    <source>
        <dbReference type="Proteomes" id="UP001153321"/>
    </source>
</evidence>
<dbReference type="EMBL" id="LR824534">
    <property type="protein sequence ID" value="CAH1643486.1"/>
    <property type="molecule type" value="Genomic_DNA"/>
</dbReference>
<dbReference type="Proteomes" id="UP001153321">
    <property type="component" value="Chromosome 3"/>
</dbReference>
<proteinExistence type="predicted"/>
<keyword evidence="3" id="KW-1185">Reference proteome</keyword>
<gene>
    <name evidence="2" type="ORF">SPLIT_LOCUS8841</name>
</gene>
<name>A0A9P0ICQ5_SPOLI</name>
<accession>A0A9P0ICQ5</accession>